<comment type="similarity">
    <text evidence="2">Belongs to the DAMOX/DASOX family.</text>
</comment>
<keyword evidence="3" id="KW-0285">Flavoprotein</keyword>
<evidence type="ECO:0000259" key="9">
    <source>
        <dbReference type="Pfam" id="PF01266"/>
    </source>
</evidence>
<dbReference type="InterPro" id="IPR006076">
    <property type="entry name" value="FAD-dep_OxRdtase"/>
</dbReference>
<comment type="caution">
    <text evidence="10">The sequence shown here is derived from an EMBL/GenBank/DDBJ whole genome shotgun (WGS) entry which is preliminary data.</text>
</comment>
<keyword evidence="4" id="KW-0274">FAD</keyword>
<dbReference type="EMBL" id="JACBGI020000001">
    <property type="protein sequence ID" value="MBF6056939.1"/>
    <property type="molecule type" value="Genomic_DNA"/>
</dbReference>
<protein>
    <recommendedName>
        <fullName evidence="7">D-amino-acid oxidase</fullName>
        <ecNumber evidence="6">1.4.3.3</ecNumber>
    </recommendedName>
</protein>
<evidence type="ECO:0000256" key="4">
    <source>
        <dbReference type="ARBA" id="ARBA00022827"/>
    </source>
</evidence>
<proteinExistence type="inferred from homology"/>
<dbReference type="Gene3D" id="3.50.50.60">
    <property type="entry name" value="FAD/NAD(P)-binding domain"/>
    <property type="match status" value="1"/>
</dbReference>
<evidence type="ECO:0000313" key="10">
    <source>
        <dbReference type="EMBL" id="MBF6056939.1"/>
    </source>
</evidence>
<dbReference type="Proteomes" id="UP001193680">
    <property type="component" value="Unassembled WGS sequence"/>
</dbReference>
<dbReference type="Gene3D" id="3.30.9.10">
    <property type="entry name" value="D-Amino Acid Oxidase, subunit A, domain 2"/>
    <property type="match status" value="1"/>
</dbReference>
<evidence type="ECO:0000256" key="8">
    <source>
        <dbReference type="ARBA" id="ARBA00049547"/>
    </source>
</evidence>
<feature type="domain" description="FAD dependent oxidoreductase" evidence="9">
    <location>
        <begin position="10"/>
        <end position="334"/>
    </location>
</feature>
<keyword evidence="5" id="KW-0560">Oxidoreductase</keyword>
<keyword evidence="11" id="KW-1185">Reference proteome</keyword>
<organism evidence="10 11">
    <name type="scientific">Thiomicrorhabdus heinhorstiae</name>
    <dbReference type="NCBI Taxonomy" id="2748010"/>
    <lineage>
        <taxon>Bacteria</taxon>
        <taxon>Pseudomonadati</taxon>
        <taxon>Pseudomonadota</taxon>
        <taxon>Gammaproteobacteria</taxon>
        <taxon>Thiotrichales</taxon>
        <taxon>Piscirickettsiaceae</taxon>
        <taxon>Thiomicrorhabdus</taxon>
    </lineage>
</organism>
<evidence type="ECO:0000256" key="1">
    <source>
        <dbReference type="ARBA" id="ARBA00001974"/>
    </source>
</evidence>
<dbReference type="Pfam" id="PF01266">
    <property type="entry name" value="DAO"/>
    <property type="match status" value="1"/>
</dbReference>
<evidence type="ECO:0000256" key="6">
    <source>
        <dbReference type="ARBA" id="ARBA00039101"/>
    </source>
</evidence>
<dbReference type="InterPro" id="IPR036188">
    <property type="entry name" value="FAD/NAD-bd_sf"/>
</dbReference>
<reference evidence="10 11" key="2">
    <citation type="submission" date="2020-11" db="EMBL/GenBank/DDBJ databases">
        <title>Sulfur oxidizing isolate from Hospital Hole Sinkhole.</title>
        <authorList>
            <person name="Scott K.M."/>
        </authorList>
    </citation>
    <scope>NUCLEOTIDE SEQUENCE [LARGE SCALE GENOMIC DNA]</scope>
    <source>
        <strain evidence="10 11">HH1</strain>
    </source>
</reference>
<sequence>MSEPSKEQPKIAILGAGLLGRLLAFSLRNDAFIELFDQDSGQAEDSSAILAAAMLAPLAESADASKGIMQLGELALNTWPRLLQQLPEKIFFQRKGSLLLAFEQDRGSLLNFERNLKGDNYRKVGAQQIHALESEINPRFAQGLFLPDEGQLDNRQLLTVLGKVLRAQTNIRWHSNSFAQIAEQRVLLNGEEYGCFDWIIDCRGLGAKDTQTDLRGVRGEVIRLHAPDVTLNRPVRLMHPRYPIYIAPKPDHLFVVGATQIETEDRRQPTLRSAMELLSACFSVHSGFAEAEILQIQSGLRPAYLDNEPQMRVKGRVISLNGLFRHGYLLSPVMVDLCRSYLLGETIDARYQQAIPQLMKIESTGEAIKELA</sequence>
<comment type="cofactor">
    <cofactor evidence="1">
        <name>FAD</name>
        <dbReference type="ChEBI" id="CHEBI:57692"/>
    </cofactor>
</comment>
<dbReference type="SUPFAM" id="SSF54373">
    <property type="entry name" value="FAD-linked reductases, C-terminal domain"/>
    <property type="match status" value="1"/>
</dbReference>
<gene>
    <name evidence="10" type="ORF">H8792_001150</name>
</gene>
<evidence type="ECO:0000313" key="11">
    <source>
        <dbReference type="Proteomes" id="UP001193680"/>
    </source>
</evidence>
<evidence type="ECO:0000256" key="5">
    <source>
        <dbReference type="ARBA" id="ARBA00023002"/>
    </source>
</evidence>
<comment type="catalytic activity">
    <reaction evidence="8">
        <text>a D-alpha-amino acid + O2 + H2O = a 2-oxocarboxylate + H2O2 + NH4(+)</text>
        <dbReference type="Rhea" id="RHEA:21816"/>
        <dbReference type="ChEBI" id="CHEBI:15377"/>
        <dbReference type="ChEBI" id="CHEBI:15379"/>
        <dbReference type="ChEBI" id="CHEBI:16240"/>
        <dbReference type="ChEBI" id="CHEBI:28938"/>
        <dbReference type="ChEBI" id="CHEBI:35179"/>
        <dbReference type="ChEBI" id="CHEBI:59871"/>
        <dbReference type="EC" id="1.4.3.3"/>
    </reaction>
    <physiologicalReaction direction="left-to-right" evidence="8">
        <dbReference type="Rhea" id="RHEA:21817"/>
    </physiologicalReaction>
</comment>
<evidence type="ECO:0000256" key="7">
    <source>
        <dbReference type="ARBA" id="ARBA00039751"/>
    </source>
</evidence>
<dbReference type="SUPFAM" id="SSF51905">
    <property type="entry name" value="FAD/NAD(P)-binding domain"/>
    <property type="match status" value="1"/>
</dbReference>
<reference evidence="10 11" key="1">
    <citation type="submission" date="2020-06" db="EMBL/GenBank/DDBJ databases">
        <authorList>
            <person name="Scott K."/>
        </authorList>
    </citation>
    <scope>NUCLEOTIDE SEQUENCE [LARGE SCALE GENOMIC DNA]</scope>
    <source>
        <strain evidence="10 11">HH1</strain>
    </source>
</reference>
<dbReference type="EC" id="1.4.3.3" evidence="6"/>
<dbReference type="PANTHER" id="PTHR11530:SF11">
    <property type="entry name" value="D-ASPARTATE OXIDASE"/>
    <property type="match status" value="1"/>
</dbReference>
<evidence type="ECO:0000256" key="3">
    <source>
        <dbReference type="ARBA" id="ARBA00022630"/>
    </source>
</evidence>
<name>A0ABS0BVF9_9GAMM</name>
<evidence type="ECO:0000256" key="2">
    <source>
        <dbReference type="ARBA" id="ARBA00006730"/>
    </source>
</evidence>
<dbReference type="RefSeq" id="WP_194947296.1">
    <property type="nucleotide sequence ID" value="NZ_JACBGI020000001.1"/>
</dbReference>
<accession>A0ABS0BVF9</accession>
<dbReference type="InterPro" id="IPR023209">
    <property type="entry name" value="DAO"/>
</dbReference>
<dbReference type="PANTHER" id="PTHR11530">
    <property type="entry name" value="D-AMINO ACID OXIDASE"/>
    <property type="match status" value="1"/>
</dbReference>